<evidence type="ECO:0000259" key="14">
    <source>
        <dbReference type="Pfam" id="PF00593"/>
    </source>
</evidence>
<protein>
    <submittedName>
        <fullName evidence="16">TonB-dependent receptor</fullName>
    </submittedName>
</protein>
<evidence type="ECO:0000313" key="16">
    <source>
        <dbReference type="EMBL" id="PZQ53706.1"/>
    </source>
</evidence>
<reference evidence="16 17" key="1">
    <citation type="submission" date="2017-08" db="EMBL/GenBank/DDBJ databases">
        <title>Infants hospitalized years apart are colonized by the same room-sourced microbial strains.</title>
        <authorList>
            <person name="Brooks B."/>
            <person name="Olm M.R."/>
            <person name="Firek B.A."/>
            <person name="Baker R."/>
            <person name="Thomas B.C."/>
            <person name="Morowitz M.J."/>
            <person name="Banfield J.F."/>
        </authorList>
    </citation>
    <scope>NUCLEOTIDE SEQUENCE [LARGE SCALE GENOMIC DNA]</scope>
    <source>
        <strain evidence="16">S2_005_002_R2_33</strain>
    </source>
</reference>
<keyword evidence="7" id="KW-0406">Ion transport</keyword>
<evidence type="ECO:0000256" key="1">
    <source>
        <dbReference type="ARBA" id="ARBA00004571"/>
    </source>
</evidence>
<evidence type="ECO:0000256" key="3">
    <source>
        <dbReference type="ARBA" id="ARBA00022452"/>
    </source>
</evidence>
<evidence type="ECO:0000256" key="12">
    <source>
        <dbReference type="RuleBase" id="RU003357"/>
    </source>
</evidence>
<dbReference type="Pfam" id="PF00593">
    <property type="entry name" value="TonB_dep_Rec_b-barrel"/>
    <property type="match status" value="1"/>
</dbReference>
<feature type="signal peptide" evidence="13">
    <location>
        <begin position="1"/>
        <end position="24"/>
    </location>
</feature>
<evidence type="ECO:0000256" key="10">
    <source>
        <dbReference type="ARBA" id="ARBA00023237"/>
    </source>
</evidence>
<feature type="chain" id="PRO_5015973349" evidence="13">
    <location>
        <begin position="25"/>
        <end position="839"/>
    </location>
</feature>
<dbReference type="AlphaFoldDB" id="A0A2W5NJY9"/>
<accession>A0A2W5NJY9</accession>
<name>A0A2W5NJY9_9SPHN</name>
<dbReference type="GO" id="GO:0009279">
    <property type="term" value="C:cell outer membrane"/>
    <property type="evidence" value="ECO:0007669"/>
    <property type="project" value="UniProtKB-SubCell"/>
</dbReference>
<keyword evidence="9 11" id="KW-0472">Membrane</keyword>
<evidence type="ECO:0000256" key="9">
    <source>
        <dbReference type="ARBA" id="ARBA00023136"/>
    </source>
</evidence>
<dbReference type="GO" id="GO:0006826">
    <property type="term" value="P:iron ion transport"/>
    <property type="evidence" value="ECO:0007669"/>
    <property type="project" value="UniProtKB-KW"/>
</dbReference>
<evidence type="ECO:0000256" key="7">
    <source>
        <dbReference type="ARBA" id="ARBA00023065"/>
    </source>
</evidence>
<keyword evidence="5 11" id="KW-0812">Transmembrane</keyword>
<evidence type="ECO:0000256" key="2">
    <source>
        <dbReference type="ARBA" id="ARBA00022448"/>
    </source>
</evidence>
<dbReference type="Gene3D" id="2.170.130.10">
    <property type="entry name" value="TonB-dependent receptor, plug domain"/>
    <property type="match status" value="1"/>
</dbReference>
<dbReference type="InterPro" id="IPR039426">
    <property type="entry name" value="TonB-dep_rcpt-like"/>
</dbReference>
<evidence type="ECO:0000313" key="17">
    <source>
        <dbReference type="Proteomes" id="UP000249082"/>
    </source>
</evidence>
<keyword evidence="8 12" id="KW-0798">TonB box</keyword>
<gene>
    <name evidence="16" type="ORF">DI555_15285</name>
</gene>
<feature type="domain" description="TonB-dependent receptor plug" evidence="15">
    <location>
        <begin position="53"/>
        <end position="159"/>
    </location>
</feature>
<keyword evidence="6" id="KW-0408">Iron</keyword>
<dbReference type="Gene3D" id="2.40.170.20">
    <property type="entry name" value="TonB-dependent receptor, beta-barrel domain"/>
    <property type="match status" value="1"/>
</dbReference>
<evidence type="ECO:0000256" key="8">
    <source>
        <dbReference type="ARBA" id="ARBA00023077"/>
    </source>
</evidence>
<evidence type="ECO:0000256" key="4">
    <source>
        <dbReference type="ARBA" id="ARBA00022496"/>
    </source>
</evidence>
<evidence type="ECO:0000259" key="15">
    <source>
        <dbReference type="Pfam" id="PF07715"/>
    </source>
</evidence>
<keyword evidence="3 11" id="KW-1134">Transmembrane beta strand</keyword>
<dbReference type="PANTHER" id="PTHR32552:SF81">
    <property type="entry name" value="TONB-DEPENDENT OUTER MEMBRANE RECEPTOR"/>
    <property type="match status" value="1"/>
</dbReference>
<keyword evidence="16" id="KW-0675">Receptor</keyword>
<dbReference type="SUPFAM" id="SSF56935">
    <property type="entry name" value="Porins"/>
    <property type="match status" value="1"/>
</dbReference>
<evidence type="ECO:0000256" key="5">
    <source>
        <dbReference type="ARBA" id="ARBA00022692"/>
    </source>
</evidence>
<dbReference type="Proteomes" id="UP000249082">
    <property type="component" value="Unassembled WGS sequence"/>
</dbReference>
<dbReference type="InterPro" id="IPR000531">
    <property type="entry name" value="Beta-barrel_TonB"/>
</dbReference>
<comment type="similarity">
    <text evidence="11 12">Belongs to the TonB-dependent receptor family.</text>
</comment>
<keyword evidence="10 11" id="KW-0998">Cell outer membrane</keyword>
<comment type="caution">
    <text evidence="16">The sequence shown here is derived from an EMBL/GenBank/DDBJ whole genome shotgun (WGS) entry which is preliminary data.</text>
</comment>
<dbReference type="PANTHER" id="PTHR32552">
    <property type="entry name" value="FERRICHROME IRON RECEPTOR-RELATED"/>
    <property type="match status" value="1"/>
</dbReference>
<dbReference type="EMBL" id="QFPX01000013">
    <property type="protein sequence ID" value="PZQ53706.1"/>
    <property type="molecule type" value="Genomic_DNA"/>
</dbReference>
<dbReference type="InterPro" id="IPR012910">
    <property type="entry name" value="Plug_dom"/>
</dbReference>
<sequence length="839" mass="90122">MKKGICRVLLGSSALMICSGQAWAEEDNAPANTAGAQSTGEIIVTARRTAERLQDVPVAVAAFDSSALQRSTVQELSDVRTIASGLNFNSEGGKSTTNVSLRGVGQLPVGLTTPGVVTYFNNIAIPSLGSSIPTYDIANVQVLKGPQGTLFGKSTLGGAILVNTVQPDLYDFGGYVKGTYGRWNYWAIEGAVNVPIVSEKIALRIAGQIRRQDPRIRSLDADFFALPEVKALGATDPKANSYPGFENIKNDSVRVSLTIAPTEGITNTTVAEYFKADELASGLYLYKADFAPLQSAVFLPLLGSASRAATAVQLASLVEAYAQAHPRGAFDGGIDGGRAYRKSIAVVNTTDVELSDSFSLRNIFGYRKNTNDQSINTAAVPVLDQGGVANPFLGGLVTQPFITYYAEQRYVRDYIDNDFQFIYKGSGGLNGILGVYYSVDGPAGPSGDQFTVFSSLGRVPPTTTHVKNQSLAVYGQFGIPLTDKLNFNIGGRYSWDKSEFCYNPGNTATFASVDFSQCKQNIADRVGTPTEFSDGFGQASVKDNYPTWTVGFDYKISPDFMVYITSRRGVRPKNLNFPLFESPPVTCPSQAYSMSCVDLRGYQTIKQERVTDVEIGEKLSFNVAGAQGRLNVAAFYSRYDNATQFLSNSGNFLFPRGTLDAPPSSIIINAADLNIYGVEIDASVSPDRNLTLGFNGAITKTDVAKLLPINTNGELGPNVGSFGADQINRLTPTFSGTVTASWITPVHPANADVIISGDLYMTADYGGQQGYQLKGYSLANGRIDVKGIAGTGLDLGFYVKNLFDVQYQAGVSVILPNAPYNSLYLGPPRTWGVEATYRF</sequence>
<dbReference type="InterPro" id="IPR037066">
    <property type="entry name" value="Plug_dom_sf"/>
</dbReference>
<dbReference type="Pfam" id="PF07715">
    <property type="entry name" value="Plug"/>
    <property type="match status" value="1"/>
</dbReference>
<keyword evidence="2 11" id="KW-0813">Transport</keyword>
<keyword evidence="13" id="KW-0732">Signal</keyword>
<comment type="subcellular location">
    <subcellularLocation>
        <location evidence="1 11">Cell outer membrane</location>
        <topology evidence="1 11">Multi-pass membrane protein</topology>
    </subcellularLocation>
</comment>
<evidence type="ECO:0000256" key="6">
    <source>
        <dbReference type="ARBA" id="ARBA00023004"/>
    </source>
</evidence>
<dbReference type="InterPro" id="IPR036942">
    <property type="entry name" value="Beta-barrel_TonB_sf"/>
</dbReference>
<proteinExistence type="inferred from homology"/>
<organism evidence="16 17">
    <name type="scientific">Novosphingobium pentaromativorans</name>
    <dbReference type="NCBI Taxonomy" id="205844"/>
    <lineage>
        <taxon>Bacteria</taxon>
        <taxon>Pseudomonadati</taxon>
        <taxon>Pseudomonadota</taxon>
        <taxon>Alphaproteobacteria</taxon>
        <taxon>Sphingomonadales</taxon>
        <taxon>Sphingomonadaceae</taxon>
        <taxon>Novosphingobium</taxon>
    </lineage>
</organism>
<dbReference type="PROSITE" id="PS52016">
    <property type="entry name" value="TONB_DEPENDENT_REC_3"/>
    <property type="match status" value="1"/>
</dbReference>
<evidence type="ECO:0000256" key="13">
    <source>
        <dbReference type="SAM" id="SignalP"/>
    </source>
</evidence>
<keyword evidence="4" id="KW-0410">Iron transport</keyword>
<evidence type="ECO:0000256" key="11">
    <source>
        <dbReference type="PROSITE-ProRule" id="PRU01360"/>
    </source>
</evidence>
<feature type="domain" description="TonB-dependent receptor-like beta-barrel" evidence="14">
    <location>
        <begin position="341"/>
        <end position="802"/>
    </location>
</feature>